<evidence type="ECO:0000259" key="2">
    <source>
        <dbReference type="Pfam" id="PF02954"/>
    </source>
</evidence>
<feature type="compositionally biased region" description="Basic and acidic residues" evidence="1">
    <location>
        <begin position="22"/>
        <end position="40"/>
    </location>
</feature>
<protein>
    <submittedName>
        <fullName evidence="3">Helix-turn-helix domain-containing protein</fullName>
    </submittedName>
</protein>
<dbReference type="RefSeq" id="WP_386026411.1">
    <property type="nucleotide sequence ID" value="NZ_JBHUHX010000022.1"/>
</dbReference>
<evidence type="ECO:0000313" key="4">
    <source>
        <dbReference type="Proteomes" id="UP001597337"/>
    </source>
</evidence>
<keyword evidence="4" id="KW-1185">Reference proteome</keyword>
<dbReference type="Proteomes" id="UP001597337">
    <property type="component" value="Unassembled WGS sequence"/>
</dbReference>
<dbReference type="InterPro" id="IPR002197">
    <property type="entry name" value="HTH_Fis"/>
</dbReference>
<dbReference type="Gene3D" id="1.10.10.60">
    <property type="entry name" value="Homeodomain-like"/>
    <property type="match status" value="1"/>
</dbReference>
<organism evidence="3 4">
    <name type="scientific">Thiorhodococcus fuscus</name>
    <dbReference type="NCBI Taxonomy" id="527200"/>
    <lineage>
        <taxon>Bacteria</taxon>
        <taxon>Pseudomonadati</taxon>
        <taxon>Pseudomonadota</taxon>
        <taxon>Gammaproteobacteria</taxon>
        <taxon>Chromatiales</taxon>
        <taxon>Chromatiaceae</taxon>
        <taxon>Thiorhodococcus</taxon>
    </lineage>
</organism>
<feature type="domain" description="DNA binding HTH" evidence="2">
    <location>
        <begin position="58"/>
        <end position="97"/>
    </location>
</feature>
<evidence type="ECO:0000256" key="1">
    <source>
        <dbReference type="SAM" id="MobiDB-lite"/>
    </source>
</evidence>
<comment type="caution">
    <text evidence="3">The sequence shown here is derived from an EMBL/GenBank/DDBJ whole genome shotgun (WGS) entry which is preliminary data.</text>
</comment>
<feature type="region of interest" description="Disordered" evidence="1">
    <location>
        <begin position="22"/>
        <end position="58"/>
    </location>
</feature>
<accession>A0ABW4Y7Z6</accession>
<reference evidence="4" key="1">
    <citation type="journal article" date="2019" name="Int. J. Syst. Evol. Microbiol.">
        <title>The Global Catalogue of Microorganisms (GCM) 10K type strain sequencing project: providing services to taxonomists for standard genome sequencing and annotation.</title>
        <authorList>
            <consortium name="The Broad Institute Genomics Platform"/>
            <consortium name="The Broad Institute Genome Sequencing Center for Infectious Disease"/>
            <person name="Wu L."/>
            <person name="Ma J."/>
        </authorList>
    </citation>
    <scope>NUCLEOTIDE SEQUENCE [LARGE SCALE GENOMIC DNA]</scope>
    <source>
        <strain evidence="4">KACC 12597</strain>
    </source>
</reference>
<gene>
    <name evidence="3" type="ORF">ACFSJC_10460</name>
</gene>
<sequence length="99" mass="11136">MIRLAVALLDEDESEIRLDHLPEDLFGPHHREESIGERPQADGTRSHSTSMEASGRSLDEIKHEAIVMAMNEVEGNVSAAARRLGISRNTLYRRIGRMK</sequence>
<dbReference type="EMBL" id="JBHUHX010000022">
    <property type="protein sequence ID" value="MFD2112261.1"/>
    <property type="molecule type" value="Genomic_DNA"/>
</dbReference>
<dbReference type="SUPFAM" id="SSF46689">
    <property type="entry name" value="Homeodomain-like"/>
    <property type="match status" value="1"/>
</dbReference>
<dbReference type="InterPro" id="IPR009057">
    <property type="entry name" value="Homeodomain-like_sf"/>
</dbReference>
<dbReference type="PRINTS" id="PR01590">
    <property type="entry name" value="HTHFIS"/>
</dbReference>
<name>A0ABW4Y7Z6_9GAMM</name>
<proteinExistence type="predicted"/>
<dbReference type="Pfam" id="PF02954">
    <property type="entry name" value="HTH_8"/>
    <property type="match status" value="1"/>
</dbReference>
<evidence type="ECO:0000313" key="3">
    <source>
        <dbReference type="EMBL" id="MFD2112261.1"/>
    </source>
</evidence>